<feature type="domain" description="Manganese/iron superoxide dismutase C-terminal" evidence="12">
    <location>
        <begin position="141"/>
        <end position="243"/>
    </location>
</feature>
<dbReference type="FunFam" id="3.55.40.20:FF:000004">
    <property type="entry name" value="Superoxide dismutase [Fe]"/>
    <property type="match status" value="1"/>
</dbReference>
<evidence type="ECO:0000256" key="7">
    <source>
        <dbReference type="ARBA" id="ARBA00049204"/>
    </source>
</evidence>
<evidence type="ECO:0000313" key="14">
    <source>
        <dbReference type="Proteomes" id="UP001159428"/>
    </source>
</evidence>
<evidence type="ECO:0000256" key="5">
    <source>
        <dbReference type="ARBA" id="ARBA00023002"/>
    </source>
</evidence>
<evidence type="ECO:0000256" key="1">
    <source>
        <dbReference type="ARBA" id="ARBA00002170"/>
    </source>
</evidence>
<comment type="function">
    <text evidence="9">Destroys radicals which are normally produced within the cells and which are toxic to biological systems.</text>
</comment>
<evidence type="ECO:0000256" key="6">
    <source>
        <dbReference type="ARBA" id="ARBA00023211"/>
    </source>
</evidence>
<protein>
    <recommendedName>
        <fullName evidence="3 9">Superoxide dismutase</fullName>
        <ecNumber evidence="3 9">1.15.1.1</ecNumber>
    </recommendedName>
</protein>
<keyword evidence="14" id="KW-1185">Reference proteome</keyword>
<dbReference type="PROSITE" id="PS00088">
    <property type="entry name" value="SOD_MN"/>
    <property type="match status" value="1"/>
</dbReference>
<evidence type="ECO:0000259" key="11">
    <source>
        <dbReference type="Pfam" id="PF00081"/>
    </source>
</evidence>
<dbReference type="PRINTS" id="PR01703">
    <property type="entry name" value="MNSODISMTASE"/>
</dbReference>
<evidence type="ECO:0000256" key="2">
    <source>
        <dbReference type="ARBA" id="ARBA00008714"/>
    </source>
</evidence>
<dbReference type="Gene3D" id="1.10.287.990">
    <property type="entry name" value="Fe,Mn superoxide dismutase (SOD) domain"/>
    <property type="match status" value="1"/>
</dbReference>
<feature type="binding site" evidence="8">
    <location>
        <position position="62"/>
    </location>
    <ligand>
        <name>Mn(2+)</name>
        <dbReference type="ChEBI" id="CHEBI:29035"/>
    </ligand>
</feature>
<keyword evidence="4 8" id="KW-0479">Metal-binding</keyword>
<comment type="similarity">
    <text evidence="2 9">Belongs to the iron/manganese superoxide dismutase family.</text>
</comment>
<dbReference type="InterPro" id="IPR001189">
    <property type="entry name" value="Mn/Fe_SOD"/>
</dbReference>
<feature type="binding site" evidence="8">
    <location>
        <position position="123"/>
    </location>
    <ligand>
        <name>Mn(2+)</name>
        <dbReference type="ChEBI" id="CHEBI:29035"/>
    </ligand>
</feature>
<proteinExistence type="inferred from homology"/>
<dbReference type="PANTHER" id="PTHR43595">
    <property type="entry name" value="37S RIBOSOMAL PROTEIN S26, MITOCHONDRIAL"/>
    <property type="match status" value="1"/>
</dbReference>
<evidence type="ECO:0000256" key="9">
    <source>
        <dbReference type="RuleBase" id="RU000414"/>
    </source>
</evidence>
<dbReference type="InterPro" id="IPR019832">
    <property type="entry name" value="Mn/Fe_SOD_C"/>
</dbReference>
<dbReference type="AlphaFoldDB" id="A0AAU9WBS3"/>
<feature type="binding site" evidence="8">
    <location>
        <position position="215"/>
    </location>
    <ligand>
        <name>Mn(2+)</name>
        <dbReference type="ChEBI" id="CHEBI:29035"/>
    </ligand>
</feature>
<accession>A0AAU9WBS3</accession>
<keyword evidence="5 9" id="KW-0560">Oxidoreductase</keyword>
<dbReference type="InterPro" id="IPR019833">
    <property type="entry name" value="Mn/Fe_SOD_BS"/>
</dbReference>
<comment type="catalytic activity">
    <reaction evidence="7 9">
        <text>2 superoxide + 2 H(+) = H2O2 + O2</text>
        <dbReference type="Rhea" id="RHEA:20696"/>
        <dbReference type="ChEBI" id="CHEBI:15378"/>
        <dbReference type="ChEBI" id="CHEBI:15379"/>
        <dbReference type="ChEBI" id="CHEBI:16240"/>
        <dbReference type="ChEBI" id="CHEBI:18421"/>
        <dbReference type="EC" id="1.15.1.1"/>
    </reaction>
</comment>
<evidence type="ECO:0000313" key="13">
    <source>
        <dbReference type="EMBL" id="CAH3109050.1"/>
    </source>
</evidence>
<name>A0AAU9WBS3_9CNID</name>
<dbReference type="PIRSF" id="PIRSF000349">
    <property type="entry name" value="SODismutase"/>
    <property type="match status" value="1"/>
</dbReference>
<feature type="binding site" evidence="8">
    <location>
        <position position="211"/>
    </location>
    <ligand>
        <name>Mn(2+)</name>
        <dbReference type="ChEBI" id="CHEBI:29035"/>
    </ligand>
</feature>
<reference evidence="13 14" key="1">
    <citation type="submission" date="2022-05" db="EMBL/GenBank/DDBJ databases">
        <authorList>
            <consortium name="Genoscope - CEA"/>
            <person name="William W."/>
        </authorList>
    </citation>
    <scope>NUCLEOTIDE SEQUENCE [LARGE SCALE GENOMIC DNA]</scope>
</reference>
<dbReference type="InterPro" id="IPR019831">
    <property type="entry name" value="Mn/Fe_SOD_N"/>
</dbReference>
<dbReference type="PANTHER" id="PTHR43595:SF2">
    <property type="entry name" value="SMALL RIBOSOMAL SUBUNIT PROTEIN MS42"/>
    <property type="match status" value="1"/>
</dbReference>
<sequence>MTLIKRIASFIVFVVLHSPSLIKCITPYEEIIQYKEEYALPELPYSYDGLEPFIDEATVRVHHLGHHAAYTKKLNAALKSWRESGNISQLSSKPIVTILNNLDLVPDKWQLAVRNNGGGYVNHALYWAIMSPNPNNEERKPSGKVAQMIDESFESYSNFQSVFEKAALNLFGSGYAWLCLDVEETRLKISGTKNQDSPLNEKGLMPILVIDVWEHAYYLKHQNRRAAYVQIFWNVINWDAVSELLEWWPQEAKHEEL</sequence>
<dbReference type="EMBL" id="CALNXJ010000011">
    <property type="protein sequence ID" value="CAH3109050.1"/>
    <property type="molecule type" value="Genomic_DNA"/>
</dbReference>
<keyword evidence="6" id="KW-0464">Manganese</keyword>
<dbReference type="Pfam" id="PF02777">
    <property type="entry name" value="Sod_Fe_C"/>
    <property type="match status" value="1"/>
</dbReference>
<dbReference type="Proteomes" id="UP001159428">
    <property type="component" value="Unassembled WGS sequence"/>
</dbReference>
<dbReference type="EC" id="1.15.1.1" evidence="3 9"/>
<keyword evidence="10" id="KW-0732">Signal</keyword>
<dbReference type="GO" id="GO:0005737">
    <property type="term" value="C:cytoplasm"/>
    <property type="evidence" value="ECO:0007669"/>
    <property type="project" value="TreeGrafter"/>
</dbReference>
<feature type="chain" id="PRO_5043639438" description="Superoxide dismutase" evidence="10">
    <location>
        <begin position="25"/>
        <end position="257"/>
    </location>
</feature>
<organism evidence="13 14">
    <name type="scientific">Pocillopora meandrina</name>
    <dbReference type="NCBI Taxonomy" id="46732"/>
    <lineage>
        <taxon>Eukaryota</taxon>
        <taxon>Metazoa</taxon>
        <taxon>Cnidaria</taxon>
        <taxon>Anthozoa</taxon>
        <taxon>Hexacorallia</taxon>
        <taxon>Scleractinia</taxon>
        <taxon>Astrocoeniina</taxon>
        <taxon>Pocilloporidae</taxon>
        <taxon>Pocillopora</taxon>
    </lineage>
</organism>
<comment type="caution">
    <text evidence="13">The sequence shown here is derived from an EMBL/GenBank/DDBJ whole genome shotgun (WGS) entry which is preliminary data.</text>
</comment>
<evidence type="ECO:0000256" key="4">
    <source>
        <dbReference type="ARBA" id="ARBA00022723"/>
    </source>
</evidence>
<dbReference type="GO" id="GO:0046872">
    <property type="term" value="F:metal ion binding"/>
    <property type="evidence" value="ECO:0007669"/>
    <property type="project" value="UniProtKB-KW"/>
</dbReference>
<gene>
    <name evidence="13" type="ORF">PMEA_00002818</name>
</gene>
<comment type="function">
    <text evidence="1">Destroys superoxide anion radicals which are normally produced within the cells and which are toxic to biological systems.</text>
</comment>
<evidence type="ECO:0000256" key="8">
    <source>
        <dbReference type="PIRSR" id="PIRSR000349-1"/>
    </source>
</evidence>
<evidence type="ECO:0000256" key="10">
    <source>
        <dbReference type="SAM" id="SignalP"/>
    </source>
</evidence>
<dbReference type="SUPFAM" id="SSF46609">
    <property type="entry name" value="Fe,Mn superoxide dismutase (SOD), N-terminal domain"/>
    <property type="match status" value="1"/>
</dbReference>
<dbReference type="Gene3D" id="3.55.40.20">
    <property type="entry name" value="Iron/manganese superoxide dismutase, C-terminal domain"/>
    <property type="match status" value="1"/>
</dbReference>
<feature type="signal peptide" evidence="10">
    <location>
        <begin position="1"/>
        <end position="24"/>
    </location>
</feature>
<evidence type="ECO:0000256" key="3">
    <source>
        <dbReference type="ARBA" id="ARBA00012682"/>
    </source>
</evidence>
<dbReference type="InterPro" id="IPR036314">
    <property type="entry name" value="SOD_C_sf"/>
</dbReference>
<dbReference type="InterPro" id="IPR036324">
    <property type="entry name" value="Mn/Fe_SOD_N_sf"/>
</dbReference>
<dbReference type="Pfam" id="PF00081">
    <property type="entry name" value="Sod_Fe_N"/>
    <property type="match status" value="1"/>
</dbReference>
<evidence type="ECO:0000259" key="12">
    <source>
        <dbReference type="Pfam" id="PF02777"/>
    </source>
</evidence>
<feature type="domain" description="Manganese/iron superoxide dismutase N-terminal" evidence="11">
    <location>
        <begin position="37"/>
        <end position="131"/>
    </location>
</feature>
<dbReference type="GO" id="GO:0004784">
    <property type="term" value="F:superoxide dismutase activity"/>
    <property type="evidence" value="ECO:0007669"/>
    <property type="project" value="UniProtKB-EC"/>
</dbReference>
<dbReference type="SUPFAM" id="SSF54719">
    <property type="entry name" value="Fe,Mn superoxide dismutase (SOD), C-terminal domain"/>
    <property type="match status" value="1"/>
</dbReference>